<dbReference type="PANTHER" id="PTHR35399">
    <property type="entry name" value="SLR8030 PROTEIN"/>
    <property type="match status" value="1"/>
</dbReference>
<dbReference type="InterPro" id="IPR006311">
    <property type="entry name" value="TAT_signal"/>
</dbReference>
<proteinExistence type="predicted"/>
<name>A0ABT1TDG2_9GAMM</name>
<dbReference type="PROSITE" id="PS51318">
    <property type="entry name" value="TAT"/>
    <property type="match status" value="1"/>
</dbReference>
<accession>A0ABT1TDG2</accession>
<comment type="caution">
    <text evidence="2">The sequence shown here is derived from an EMBL/GenBank/DDBJ whole genome shotgun (WGS) entry which is preliminary data.</text>
</comment>
<dbReference type="SUPFAM" id="SSF63829">
    <property type="entry name" value="Calcium-dependent phosphotriesterase"/>
    <property type="match status" value="1"/>
</dbReference>
<gene>
    <name evidence="2" type="ORF">NP590_05200</name>
</gene>
<reference evidence="2 3" key="1">
    <citation type="submission" date="2022-07" db="EMBL/GenBank/DDBJ databases">
        <title>Methylomonas rivi sp. nov., Methylomonas rosea sp. nov., Methylomonas aureus sp. nov. and Methylomonas subterranea sp. nov., four novel methanotrophs isolated from a freshwater creek and the deep terrestrial subsurface.</title>
        <authorList>
            <person name="Abin C."/>
            <person name="Sankaranarayanan K."/>
            <person name="Garner C."/>
            <person name="Sindelar R."/>
            <person name="Kotary K."/>
            <person name="Garner R."/>
            <person name="Barclay S."/>
            <person name="Lawson P."/>
            <person name="Krumholz L."/>
        </authorList>
    </citation>
    <scope>NUCLEOTIDE SEQUENCE [LARGE SCALE GENOMIC DNA]</scope>
    <source>
        <strain evidence="2 3">SURF-2</strain>
    </source>
</reference>
<sequence>MNDNEHNLIDSGDEPMSNHSDNPHFSSILEKRLSRRDMLSGSLTAAVAGMFGASSLGNVAAAAGSFLPPAAGANPSFALNPSLGFAAVPPTRSDNATVPAGYKAQTLAPWGTPLTGSYPAYKADGSNSGAEQEQQVGSHHDGMHYFPMASNPNGHGLLCVNHEYVDQYNLHQGGAINSNPRPEDQVRKEIAAHGVSVIEVKKDPFTGEWGVVQGGYNRRITANTPMEIRGPVRGSDFVKTKYSPDGTMTRGTINNCGHGYTPWGTYLTCEENWSGYFVNRTGRPREHARYGVSTSAGRYRWETAQGGADQYIRFDASVKAADPVDDYRNEPNGQGWIVEIDPFNPNSTPKKRTAMGRFGHEGCWLSPPQLGQPVVFYSGDDAQNEYVYKFVTKARYSKNVNGDILDQGTLYVARFNDDGTGEWLALDINDLAFQAAAFAKGVAFADQADVLVNTRLAADVVGATKMDRPEWGTVHPQTREVYMTMTNNGSRNAGNIDAANPRGPNPYGHIIRWREQGNRSWATKFEWDIFVLGGIESDSQVLPEQGGPALTQDNIFASPDGLWLDQNGILWIQTDMSGSQQLSGPFGANQMLAANPISGEIKRFLVGPNDQETTGVVSTPDGKNLFVNFQHPGDRSSASLGFTSNWPDHGAVYRQPGDAVVVADPVGPRPRSSTIVITREDGGVVGL</sequence>
<dbReference type="PANTHER" id="PTHR35399:SF2">
    <property type="entry name" value="DUF839 DOMAIN-CONTAINING PROTEIN"/>
    <property type="match status" value="1"/>
</dbReference>
<keyword evidence="3" id="KW-1185">Reference proteome</keyword>
<feature type="compositionally biased region" description="Polar residues" evidence="1">
    <location>
        <begin position="125"/>
        <end position="137"/>
    </location>
</feature>
<dbReference type="EMBL" id="JANIBJ010000007">
    <property type="protein sequence ID" value="MCQ8103496.1"/>
    <property type="molecule type" value="Genomic_DNA"/>
</dbReference>
<dbReference type="Pfam" id="PF05787">
    <property type="entry name" value="PhoX"/>
    <property type="match status" value="1"/>
</dbReference>
<dbReference type="InterPro" id="IPR008557">
    <property type="entry name" value="PhoX"/>
</dbReference>
<feature type="region of interest" description="Disordered" evidence="1">
    <location>
        <begin position="119"/>
        <end position="138"/>
    </location>
</feature>
<dbReference type="Proteomes" id="UP001524499">
    <property type="component" value="Unassembled WGS sequence"/>
</dbReference>
<evidence type="ECO:0000313" key="3">
    <source>
        <dbReference type="Proteomes" id="UP001524499"/>
    </source>
</evidence>
<protein>
    <submittedName>
        <fullName evidence="2">PhoX family phosphatase</fullName>
    </submittedName>
</protein>
<evidence type="ECO:0000256" key="1">
    <source>
        <dbReference type="SAM" id="MobiDB-lite"/>
    </source>
</evidence>
<organism evidence="2 3">
    <name type="scientific">Methylomonas subterranea</name>
    <dbReference type="NCBI Taxonomy" id="2952225"/>
    <lineage>
        <taxon>Bacteria</taxon>
        <taxon>Pseudomonadati</taxon>
        <taxon>Pseudomonadota</taxon>
        <taxon>Gammaproteobacteria</taxon>
        <taxon>Methylococcales</taxon>
        <taxon>Methylococcaceae</taxon>
        <taxon>Methylomonas</taxon>
    </lineage>
</organism>
<dbReference type="RefSeq" id="WP_256601201.1">
    <property type="nucleotide sequence ID" value="NZ_JANIBJ010000007.1"/>
</dbReference>
<feature type="region of interest" description="Disordered" evidence="1">
    <location>
        <begin position="1"/>
        <end position="24"/>
    </location>
</feature>
<evidence type="ECO:0000313" key="2">
    <source>
        <dbReference type="EMBL" id="MCQ8103496.1"/>
    </source>
</evidence>